<evidence type="ECO:0000313" key="2">
    <source>
        <dbReference type="Proteomes" id="UP000287687"/>
    </source>
</evidence>
<dbReference type="Proteomes" id="UP000287687">
    <property type="component" value="Unassembled WGS sequence"/>
</dbReference>
<dbReference type="AlphaFoldDB" id="A0A3S3RGX6"/>
<comment type="caution">
    <text evidence="1">The sequence shown here is derived from an EMBL/GenBank/DDBJ whole genome shotgun (WGS) entry which is preliminary data.</text>
</comment>
<keyword evidence="2" id="KW-1185">Reference proteome</keyword>
<protein>
    <submittedName>
        <fullName evidence="1">Uncharacterized protein</fullName>
    </submittedName>
</protein>
<proteinExistence type="predicted"/>
<name>A0A3S3RGX6_9HYPH</name>
<dbReference type="RefSeq" id="WP_128444447.1">
    <property type="nucleotide sequence ID" value="NZ_SBIP01000004.1"/>
</dbReference>
<evidence type="ECO:0000313" key="1">
    <source>
        <dbReference type="EMBL" id="RWX75561.1"/>
    </source>
</evidence>
<accession>A0A3S3RGX6</accession>
<gene>
    <name evidence="1" type="ORF">EPK99_17840</name>
</gene>
<organism evidence="1 2">
    <name type="scientific">Neorhizobium lilium</name>
    <dbReference type="NCBI Taxonomy" id="2503024"/>
    <lineage>
        <taxon>Bacteria</taxon>
        <taxon>Pseudomonadati</taxon>
        <taxon>Pseudomonadota</taxon>
        <taxon>Alphaproteobacteria</taxon>
        <taxon>Hyphomicrobiales</taxon>
        <taxon>Rhizobiaceae</taxon>
        <taxon>Rhizobium/Agrobacterium group</taxon>
        <taxon>Neorhizobium</taxon>
    </lineage>
</organism>
<sequence>MNQIKLSVSLGSATLSFEGDPKEFREAVSFALEALQNRQADSKSADEDVRGFGQANSSRASALEMSMNSVVAKLGGNTCTELLKSAAVYLTLVMGKEKFTAREWDDAARESKSWKISYTKQKADRRLRLVKSGYVIENQKEVYSLSFDEVTRAGGLIGS</sequence>
<reference evidence="1 2" key="1">
    <citation type="submission" date="2019-01" db="EMBL/GenBank/DDBJ databases">
        <title>The draft genome of Rhizobium sp. 24NR.</title>
        <authorList>
            <person name="Liu L."/>
            <person name="Liang L."/>
            <person name="Shi S."/>
            <person name="Xu L."/>
            <person name="Wang X."/>
            <person name="Li L."/>
            <person name="Zhang X."/>
        </authorList>
    </citation>
    <scope>NUCLEOTIDE SEQUENCE [LARGE SCALE GENOMIC DNA]</scope>
    <source>
        <strain evidence="1 2">24NR</strain>
    </source>
</reference>
<dbReference type="EMBL" id="SBIP01000004">
    <property type="protein sequence ID" value="RWX75561.1"/>
    <property type="molecule type" value="Genomic_DNA"/>
</dbReference>